<feature type="repeat" description="TPR" evidence="1">
    <location>
        <begin position="545"/>
        <end position="578"/>
    </location>
</feature>
<evidence type="ECO:0000259" key="2">
    <source>
        <dbReference type="Pfam" id="PF09906"/>
    </source>
</evidence>
<dbReference type="Proteomes" id="UP000576082">
    <property type="component" value="Unassembled WGS sequence"/>
</dbReference>
<dbReference type="InterPro" id="IPR019220">
    <property type="entry name" value="DUF2135"/>
</dbReference>
<dbReference type="InterPro" id="IPR008969">
    <property type="entry name" value="CarboxyPept-like_regulatory"/>
</dbReference>
<proteinExistence type="predicted"/>
<dbReference type="Pfam" id="PF13715">
    <property type="entry name" value="CarbopepD_reg_2"/>
    <property type="match status" value="1"/>
</dbReference>
<dbReference type="InterPro" id="IPR019734">
    <property type="entry name" value="TPR_rpt"/>
</dbReference>
<keyword evidence="4" id="KW-1185">Reference proteome</keyword>
<dbReference type="Gene3D" id="1.25.40.10">
    <property type="entry name" value="Tetratricopeptide repeat domain"/>
    <property type="match status" value="1"/>
</dbReference>
<evidence type="ECO:0000313" key="3">
    <source>
        <dbReference type="EMBL" id="NME72767.1"/>
    </source>
</evidence>
<evidence type="ECO:0000313" key="4">
    <source>
        <dbReference type="Proteomes" id="UP000576082"/>
    </source>
</evidence>
<gene>
    <name evidence="3" type="ORF">HHU12_32715</name>
</gene>
<name>A0A7X9S1P2_9BACT</name>
<organism evidence="3 4">
    <name type="scientific">Flammeovirga aprica JL-4</name>
    <dbReference type="NCBI Taxonomy" id="694437"/>
    <lineage>
        <taxon>Bacteria</taxon>
        <taxon>Pseudomonadati</taxon>
        <taxon>Bacteroidota</taxon>
        <taxon>Cytophagia</taxon>
        <taxon>Cytophagales</taxon>
        <taxon>Flammeovirgaceae</taxon>
        <taxon>Flammeovirga</taxon>
    </lineage>
</organism>
<dbReference type="Pfam" id="PF09906">
    <property type="entry name" value="DUF2135"/>
    <property type="match status" value="1"/>
</dbReference>
<protein>
    <submittedName>
        <fullName evidence="3">DUF2135 domain-containing protein</fullName>
    </submittedName>
</protein>
<comment type="caution">
    <text evidence="3">The sequence shown here is derived from an EMBL/GenBank/DDBJ whole genome shotgun (WGS) entry which is preliminary data.</text>
</comment>
<dbReference type="Gene3D" id="2.60.40.1120">
    <property type="entry name" value="Carboxypeptidase-like, regulatory domain"/>
    <property type="match status" value="1"/>
</dbReference>
<accession>A0A7X9S1P2</accession>
<dbReference type="SUPFAM" id="SSF49464">
    <property type="entry name" value="Carboxypeptidase regulatory domain-like"/>
    <property type="match status" value="1"/>
</dbReference>
<dbReference type="AlphaFoldDB" id="A0A7X9S1P2"/>
<evidence type="ECO:0000256" key="1">
    <source>
        <dbReference type="PROSITE-ProRule" id="PRU00339"/>
    </source>
</evidence>
<sequence>MINEYFKWNKNVSVEVKTFNYEVTTSKKFQIKEGNTSKLLRYIEGLEYDGGCKLGEYLSKGITSEEVWLFSDGISNLSMETLFSFKQPLYTISSSSSVNQAYLSALANQNSGDYLNLSSRSQKALLQKIKQPTIRFLGIEVINGEVAEVYPSKVALVKKNFAIAGKLKSKEATLKINYGIGGKVMSSEQVTIQSSDKKYEMVEKLWAQKQIDELSELSKQNEEVITNLALKYGIVTDFTSFIVLDNLEDYVTHEIVPPASMRKEYYAKLKKKQDYKTKEVNDRKERIYASFQADIKWWENSKDMNEVIREEKKNKPIKVDQTNNSTLPQREYVAEKKIVYGKVKENNGQEVLPGVMVVLRGTTQGVATDFEGNFSIEVPLNGILVFTYIGYQSQELDVENIGSERVLIVMEEELEALEEVVVVGYSRQASAQIQEVDAVVEVADEEDVMEMELEEVDGMYEAKRSNPKKTVKTTLIPYSSGAKYLEELDSVGKSERVAKYYELKKEYKNAPSFYYDVASYFYSEGDQKIAFQVLSNLAEIDLENHEVLRNLGRKLQEFERYEEAEYIFKKLIDLRPFEPQNYRDLALLYVDKGEYQKAVDQYYSIIESEWDADIISRFGNIELIILHEMNNLITKYPKQIDTSKIDARFIHAMPLDVRIVIDWDMLDTDIDLWVIDPINEKCFYSHKDTRIGGKMSNDFTRGYGPEEFRLKHAIEGQYIIKVNYYGSSKQSLFGPVTLRTFLYTSYSNSKEERQELSLQLKKVGKSVYEVGSLDYKIAN</sequence>
<feature type="repeat" description="TPR" evidence="1">
    <location>
        <begin position="579"/>
        <end position="612"/>
    </location>
</feature>
<dbReference type="SUPFAM" id="SSF48452">
    <property type="entry name" value="TPR-like"/>
    <property type="match status" value="1"/>
</dbReference>
<dbReference type="PROSITE" id="PS50005">
    <property type="entry name" value="TPR"/>
    <property type="match status" value="2"/>
</dbReference>
<dbReference type="EMBL" id="JABANE010000205">
    <property type="protein sequence ID" value="NME72767.1"/>
    <property type="molecule type" value="Genomic_DNA"/>
</dbReference>
<keyword evidence="1" id="KW-0802">TPR repeat</keyword>
<dbReference type="RefSeq" id="WP_169660938.1">
    <property type="nucleotide sequence ID" value="NZ_JABANE010000205.1"/>
</dbReference>
<dbReference type="InterPro" id="IPR011990">
    <property type="entry name" value="TPR-like_helical_dom_sf"/>
</dbReference>
<feature type="domain" description="DUF2135" evidence="2">
    <location>
        <begin position="713"/>
        <end position="760"/>
    </location>
</feature>
<reference evidence="3 4" key="1">
    <citation type="submission" date="2020-04" db="EMBL/GenBank/DDBJ databases">
        <title>Flammeovirga sp. SR4, a novel species isolated from seawater.</title>
        <authorList>
            <person name="Wang X."/>
        </authorList>
    </citation>
    <scope>NUCLEOTIDE SEQUENCE [LARGE SCALE GENOMIC DNA]</scope>
    <source>
        <strain evidence="3 4">ATCC 23126</strain>
    </source>
</reference>